<proteinExistence type="predicted"/>
<organism evidence="1 2">
    <name type="scientific">Acetanaerobacterium elongatum</name>
    <dbReference type="NCBI Taxonomy" id="258515"/>
    <lineage>
        <taxon>Bacteria</taxon>
        <taxon>Bacillati</taxon>
        <taxon>Bacillota</taxon>
        <taxon>Clostridia</taxon>
        <taxon>Eubacteriales</taxon>
        <taxon>Oscillospiraceae</taxon>
        <taxon>Acetanaerobacterium</taxon>
    </lineage>
</organism>
<name>A0A1H0F5A7_9FIRM</name>
<dbReference type="STRING" id="258515.SAMN05192585_1385"/>
<sequence>MNRNFGRGNLSGGLESIRARFGSERMKGYFKAVASRNRLQAAAMVNDRGLMFYTLYQLLPEIEAQGLLPQLNSRNLTAIRLSARALNNQELLNRLQSMPQADEEARHNVLKWILKTGAADDGTENDFDRVLDNAAALLSNRYKDAKMLPIMVDIIFRRNQKGLLLHDIAWAYFASRDPATLRLAAGYLRSSHEKDYLLACHLLSLQPVLPEERPAAQQKQYEDYMSWLSENYDYLYYSCESFQLTSHPRPFLINPAAKYLGKPVSPAGNVPLTALTDEEYSLLKKTENLTQEQMVMLADYSAWLRKQNASRWKAFLNLAAEEQLAIAITAAGGAV</sequence>
<dbReference type="AlphaFoldDB" id="A0A1H0F5A7"/>
<evidence type="ECO:0000313" key="2">
    <source>
        <dbReference type="Proteomes" id="UP000199182"/>
    </source>
</evidence>
<dbReference type="EMBL" id="FNID01000038">
    <property type="protein sequence ID" value="SDN89771.1"/>
    <property type="molecule type" value="Genomic_DNA"/>
</dbReference>
<evidence type="ECO:0000313" key="1">
    <source>
        <dbReference type="EMBL" id="SDN89771.1"/>
    </source>
</evidence>
<dbReference type="Proteomes" id="UP000199182">
    <property type="component" value="Unassembled WGS sequence"/>
</dbReference>
<keyword evidence="2" id="KW-1185">Reference proteome</keyword>
<accession>A0A1H0F5A7</accession>
<dbReference type="RefSeq" id="WP_092642655.1">
    <property type="nucleotide sequence ID" value="NZ_FNID01000038.1"/>
</dbReference>
<dbReference type="OrthoDB" id="1845039at2"/>
<reference evidence="1 2" key="1">
    <citation type="submission" date="2016-10" db="EMBL/GenBank/DDBJ databases">
        <authorList>
            <person name="de Groot N.N."/>
        </authorList>
    </citation>
    <scope>NUCLEOTIDE SEQUENCE [LARGE SCALE GENOMIC DNA]</scope>
    <source>
        <strain evidence="1 2">CGMCC 1.5012</strain>
    </source>
</reference>
<protein>
    <submittedName>
        <fullName evidence="1">Uncharacterized protein</fullName>
    </submittedName>
</protein>
<gene>
    <name evidence="1" type="ORF">SAMN05192585_1385</name>
</gene>